<dbReference type="GO" id="GO:0070836">
    <property type="term" value="P:caveola assembly"/>
    <property type="evidence" value="ECO:0007669"/>
    <property type="project" value="InterPro"/>
</dbReference>
<sequence>MLEETDSMDRGFRTEDEELCNSIESLPNQQERAPKEQLSRDPRGQSTRVQVSFEDVIAEPASTRSFDTVWICSYALFELSKLAVYKLCTLLLAIPFSFIIGIFFAVLSFVHIWLCMPMIKTFMMILPSLEIIWRSMMDMFISPLCQSIGRCCSATRFQLTQL</sequence>
<dbReference type="OrthoDB" id="5917823at2759"/>
<feature type="transmembrane region" description="Helical" evidence="8">
    <location>
        <begin position="83"/>
        <end position="104"/>
    </location>
</feature>
<reference evidence="9" key="4">
    <citation type="submission" date="2025-08" db="UniProtKB">
        <authorList>
            <consortium name="Ensembl"/>
        </authorList>
    </citation>
    <scope>IDENTIFICATION</scope>
</reference>
<dbReference type="GO" id="GO:0051480">
    <property type="term" value="P:regulation of cytosolic calcium ion concentration"/>
    <property type="evidence" value="ECO:0007669"/>
    <property type="project" value="TreeGrafter"/>
</dbReference>
<dbReference type="OMA" id="KFIFYRI"/>
<dbReference type="GO" id="GO:0048471">
    <property type="term" value="C:perinuclear region of cytoplasm"/>
    <property type="evidence" value="ECO:0007669"/>
    <property type="project" value="TreeGrafter"/>
</dbReference>
<dbReference type="Proteomes" id="UP000314986">
    <property type="component" value="Unassembled WGS sequence"/>
</dbReference>
<reference evidence="10" key="1">
    <citation type="journal article" date="2006" name="Science">
        <title>Ancient noncoding elements conserved in the human genome.</title>
        <authorList>
            <person name="Venkatesh B."/>
            <person name="Kirkness E.F."/>
            <person name="Loh Y.H."/>
            <person name="Halpern A.L."/>
            <person name="Lee A.P."/>
            <person name="Johnson J."/>
            <person name="Dandona N."/>
            <person name="Viswanathan L.D."/>
            <person name="Tay A."/>
            <person name="Venter J.C."/>
            <person name="Strausberg R.L."/>
            <person name="Brenner S."/>
        </authorList>
    </citation>
    <scope>NUCLEOTIDE SEQUENCE [LARGE SCALE GENOMIC DNA]</scope>
</reference>
<feature type="region of interest" description="Disordered" evidence="7">
    <location>
        <begin position="23"/>
        <end position="47"/>
    </location>
</feature>
<dbReference type="Ensembl" id="ENSCMIT00000021933.1">
    <property type="protein sequence ID" value="ENSCMIP00000021548.1"/>
    <property type="gene ID" value="ENSCMIG00000009808.1"/>
</dbReference>
<gene>
    <name evidence="9" type="primary">LOC103179353</name>
</gene>
<evidence type="ECO:0000256" key="1">
    <source>
        <dbReference type="ARBA" id="ARBA00004202"/>
    </source>
</evidence>
<dbReference type="STRING" id="7868.ENSCMIP00000021548"/>
<dbReference type="InterPro" id="IPR001612">
    <property type="entry name" value="Caveolin"/>
</dbReference>
<dbReference type="GO" id="GO:0008286">
    <property type="term" value="P:insulin receptor signaling pathway"/>
    <property type="evidence" value="ECO:0007669"/>
    <property type="project" value="TreeGrafter"/>
</dbReference>
<dbReference type="GO" id="GO:0042383">
    <property type="term" value="C:sarcolemma"/>
    <property type="evidence" value="ECO:0007669"/>
    <property type="project" value="TreeGrafter"/>
</dbReference>
<dbReference type="PANTHER" id="PTHR10844:SF3">
    <property type="entry name" value="CAVEOLIN-2"/>
    <property type="match status" value="1"/>
</dbReference>
<evidence type="ECO:0000256" key="6">
    <source>
        <dbReference type="RuleBase" id="RU000680"/>
    </source>
</evidence>
<dbReference type="GO" id="GO:0000139">
    <property type="term" value="C:Golgi membrane"/>
    <property type="evidence" value="ECO:0007669"/>
    <property type="project" value="UniProtKB-SubCell"/>
</dbReference>
<evidence type="ECO:0000256" key="2">
    <source>
        <dbReference type="ARBA" id="ARBA00010988"/>
    </source>
</evidence>
<evidence type="ECO:0000256" key="5">
    <source>
        <dbReference type="ARBA" id="ARBA00023136"/>
    </source>
</evidence>
<dbReference type="GeneID" id="103179353"/>
<dbReference type="Pfam" id="PF01146">
    <property type="entry name" value="Caveolin"/>
    <property type="match status" value="1"/>
</dbReference>
<comment type="similarity">
    <text evidence="2 6">Belongs to the caveolin family.</text>
</comment>
<dbReference type="GO" id="GO:0005925">
    <property type="term" value="C:focal adhesion"/>
    <property type="evidence" value="ECO:0007669"/>
    <property type="project" value="TreeGrafter"/>
</dbReference>
<feature type="compositionally biased region" description="Basic and acidic residues" evidence="7">
    <location>
        <begin position="32"/>
        <end position="43"/>
    </location>
</feature>
<accession>A0A4W3HVQ9</accession>
<dbReference type="AlphaFoldDB" id="A0A4W3HVQ9"/>
<dbReference type="PANTHER" id="PTHR10844">
    <property type="entry name" value="CAVEOLIN"/>
    <property type="match status" value="1"/>
</dbReference>
<dbReference type="KEGG" id="cmk:103179353"/>
<evidence type="ECO:0000313" key="9">
    <source>
        <dbReference type="Ensembl" id="ENSCMIP00000021548.1"/>
    </source>
</evidence>
<evidence type="ECO:0000313" key="10">
    <source>
        <dbReference type="Proteomes" id="UP000314986"/>
    </source>
</evidence>
<dbReference type="GO" id="GO:0030154">
    <property type="term" value="P:cell differentiation"/>
    <property type="evidence" value="ECO:0007669"/>
    <property type="project" value="TreeGrafter"/>
</dbReference>
<evidence type="ECO:0000256" key="7">
    <source>
        <dbReference type="SAM" id="MobiDB-lite"/>
    </source>
</evidence>
<dbReference type="GO" id="GO:0060090">
    <property type="term" value="F:molecular adaptor activity"/>
    <property type="evidence" value="ECO:0007669"/>
    <property type="project" value="TreeGrafter"/>
</dbReference>
<keyword evidence="5 6" id="KW-0472">Membrane</keyword>
<comment type="subcellular location">
    <subcellularLocation>
        <location evidence="1 6">Cell membrane</location>
        <topology evidence="1 6">Peripheral membrane protein</topology>
    </subcellularLocation>
    <subcellularLocation>
        <location evidence="6">Golgi apparatus membrane</location>
        <topology evidence="6">Peripheral membrane protein</topology>
    </subcellularLocation>
    <subcellularLocation>
        <location evidence="6">Membrane</location>
        <location evidence="6">Caveola</location>
        <topology evidence="6">Peripheral membrane protein</topology>
    </subcellularLocation>
</comment>
<proteinExistence type="inferred from homology"/>
<keyword evidence="10" id="KW-1185">Reference proteome</keyword>
<keyword evidence="8" id="KW-0812">Transmembrane</keyword>
<dbReference type="GeneTree" id="ENSGT00950000183006"/>
<evidence type="ECO:0000256" key="3">
    <source>
        <dbReference type="ARBA" id="ARBA00022475"/>
    </source>
</evidence>
<dbReference type="GO" id="GO:0031410">
    <property type="term" value="C:cytoplasmic vesicle"/>
    <property type="evidence" value="ECO:0007669"/>
    <property type="project" value="TreeGrafter"/>
</dbReference>
<dbReference type="GO" id="GO:0001937">
    <property type="term" value="P:negative regulation of endothelial cell proliferation"/>
    <property type="evidence" value="ECO:0007669"/>
    <property type="project" value="TreeGrafter"/>
</dbReference>
<dbReference type="InParanoid" id="A0A4W3HVQ9"/>
<protein>
    <recommendedName>
        <fullName evidence="6">Caveolin</fullName>
    </recommendedName>
</protein>
<reference evidence="10" key="3">
    <citation type="journal article" date="2014" name="Nature">
        <title>Elephant shark genome provides unique insights into gnathostome evolution.</title>
        <authorList>
            <consortium name="International Elephant Shark Genome Sequencing Consortium"/>
            <person name="Venkatesh B."/>
            <person name="Lee A.P."/>
            <person name="Ravi V."/>
            <person name="Maurya A.K."/>
            <person name="Lian M.M."/>
            <person name="Swann J.B."/>
            <person name="Ohta Y."/>
            <person name="Flajnik M.F."/>
            <person name="Sutoh Y."/>
            <person name="Kasahara M."/>
            <person name="Hoon S."/>
            <person name="Gangu V."/>
            <person name="Roy S.W."/>
            <person name="Irimia M."/>
            <person name="Korzh V."/>
            <person name="Kondrychyn I."/>
            <person name="Lim Z.W."/>
            <person name="Tay B.H."/>
            <person name="Tohari S."/>
            <person name="Kong K.W."/>
            <person name="Ho S."/>
            <person name="Lorente-Galdos B."/>
            <person name="Quilez J."/>
            <person name="Marques-Bonet T."/>
            <person name="Raney B.J."/>
            <person name="Ingham P.W."/>
            <person name="Tay A."/>
            <person name="Hillier L.W."/>
            <person name="Minx P."/>
            <person name="Boehm T."/>
            <person name="Wilson R.K."/>
            <person name="Brenner S."/>
            <person name="Warren W.C."/>
        </authorList>
    </citation>
    <scope>NUCLEOTIDE SEQUENCE [LARGE SCALE GENOMIC DNA]</scope>
</reference>
<dbReference type="InterPro" id="IPR018361">
    <property type="entry name" value="Caveolin_CS"/>
</dbReference>
<evidence type="ECO:0000256" key="8">
    <source>
        <dbReference type="SAM" id="Phobius"/>
    </source>
</evidence>
<keyword evidence="4 6" id="KW-0333">Golgi apparatus</keyword>
<comment type="function">
    <text evidence="6">May act as a scaffolding protein within caveolar membranes. Interacts directly with G-protein alpha subunits and can functionally regulate their activity.</text>
</comment>
<name>A0A4W3HVQ9_CALMI</name>
<reference evidence="9" key="5">
    <citation type="submission" date="2025-09" db="UniProtKB">
        <authorList>
            <consortium name="Ensembl"/>
        </authorList>
    </citation>
    <scope>IDENTIFICATION</scope>
</reference>
<keyword evidence="8" id="KW-1133">Transmembrane helix</keyword>
<evidence type="ECO:0000256" key="4">
    <source>
        <dbReference type="ARBA" id="ARBA00023034"/>
    </source>
</evidence>
<organism evidence="9 10">
    <name type="scientific">Callorhinchus milii</name>
    <name type="common">Ghost shark</name>
    <dbReference type="NCBI Taxonomy" id="7868"/>
    <lineage>
        <taxon>Eukaryota</taxon>
        <taxon>Metazoa</taxon>
        <taxon>Chordata</taxon>
        <taxon>Craniata</taxon>
        <taxon>Vertebrata</taxon>
        <taxon>Chondrichthyes</taxon>
        <taxon>Holocephali</taxon>
        <taxon>Chimaeriformes</taxon>
        <taxon>Callorhinchidae</taxon>
        <taxon>Callorhinchus</taxon>
    </lineage>
</organism>
<keyword evidence="3 6" id="KW-1003">Cell membrane</keyword>
<dbReference type="PROSITE" id="PS01210">
    <property type="entry name" value="CAVEOLIN"/>
    <property type="match status" value="1"/>
</dbReference>
<dbReference type="GO" id="GO:0019901">
    <property type="term" value="F:protein kinase binding"/>
    <property type="evidence" value="ECO:0007669"/>
    <property type="project" value="TreeGrafter"/>
</dbReference>
<reference evidence="10" key="2">
    <citation type="journal article" date="2007" name="PLoS Biol.">
        <title>Survey sequencing and comparative analysis of the elephant shark (Callorhinchus milii) genome.</title>
        <authorList>
            <person name="Venkatesh B."/>
            <person name="Kirkness E.F."/>
            <person name="Loh Y.H."/>
            <person name="Halpern A.L."/>
            <person name="Lee A.P."/>
            <person name="Johnson J."/>
            <person name="Dandona N."/>
            <person name="Viswanathan L.D."/>
            <person name="Tay A."/>
            <person name="Venter J.C."/>
            <person name="Strausberg R.L."/>
            <person name="Brenner S."/>
        </authorList>
    </citation>
    <scope>NUCLEOTIDE SEQUENCE [LARGE SCALE GENOMIC DNA]</scope>
</reference>
<dbReference type="GO" id="GO:0005901">
    <property type="term" value="C:caveola"/>
    <property type="evidence" value="ECO:0007669"/>
    <property type="project" value="UniProtKB-SubCell"/>
</dbReference>